<evidence type="ECO:0000259" key="17">
    <source>
        <dbReference type="PROSITE" id="PS50885"/>
    </source>
</evidence>
<feature type="modified residue" description="4-aspartylphosphate" evidence="12">
    <location>
        <position position="1007"/>
    </location>
</feature>
<dbReference type="Pfam" id="PF00672">
    <property type="entry name" value="HAMP"/>
    <property type="match status" value="1"/>
</dbReference>
<evidence type="ECO:0000256" key="4">
    <source>
        <dbReference type="ARBA" id="ARBA00022475"/>
    </source>
</evidence>
<dbReference type="SMART" id="SM00387">
    <property type="entry name" value="HATPase_c"/>
    <property type="match status" value="1"/>
</dbReference>
<dbReference type="CDD" id="cd00082">
    <property type="entry name" value="HisKA"/>
    <property type="match status" value="1"/>
</dbReference>
<keyword evidence="11 14" id="KW-0472">Membrane</keyword>
<feature type="domain" description="Histidine kinase" evidence="15">
    <location>
        <begin position="543"/>
        <end position="761"/>
    </location>
</feature>
<keyword evidence="4" id="KW-1003">Cell membrane</keyword>
<feature type="modified residue" description="4-aspartylphosphate" evidence="12">
    <location>
        <position position="859"/>
    </location>
</feature>
<feature type="coiled-coil region" evidence="13">
    <location>
        <begin position="429"/>
        <end position="533"/>
    </location>
</feature>
<dbReference type="Gene3D" id="3.30.450.40">
    <property type="match status" value="1"/>
</dbReference>
<keyword evidence="9" id="KW-0067">ATP-binding</keyword>
<keyword evidence="8" id="KW-0418">Kinase</keyword>
<dbReference type="InterPro" id="IPR024478">
    <property type="entry name" value="HlyB_4HB_MCP"/>
</dbReference>
<dbReference type="CDD" id="cd17546">
    <property type="entry name" value="REC_hyHK_CKI1_RcsC-like"/>
    <property type="match status" value="1"/>
</dbReference>
<dbReference type="CDD" id="cd06225">
    <property type="entry name" value="HAMP"/>
    <property type="match status" value="1"/>
</dbReference>
<evidence type="ECO:0000256" key="7">
    <source>
        <dbReference type="ARBA" id="ARBA00022741"/>
    </source>
</evidence>
<gene>
    <name evidence="18" type="ORF">H0185_13810</name>
</gene>
<evidence type="ECO:0000256" key="14">
    <source>
        <dbReference type="SAM" id="Phobius"/>
    </source>
</evidence>
<evidence type="ECO:0000256" key="3">
    <source>
        <dbReference type="ARBA" id="ARBA00012438"/>
    </source>
</evidence>
<evidence type="ECO:0000256" key="5">
    <source>
        <dbReference type="ARBA" id="ARBA00022553"/>
    </source>
</evidence>
<dbReference type="InterPro" id="IPR029016">
    <property type="entry name" value="GAF-like_dom_sf"/>
</dbReference>
<comment type="subcellular location">
    <subcellularLocation>
        <location evidence="2">Cell membrane</location>
        <topology evidence="2">Multi-pass membrane protein</topology>
    </subcellularLocation>
</comment>
<dbReference type="InterPro" id="IPR001789">
    <property type="entry name" value="Sig_transdc_resp-reg_receiver"/>
</dbReference>
<evidence type="ECO:0000256" key="9">
    <source>
        <dbReference type="ARBA" id="ARBA00022840"/>
    </source>
</evidence>
<keyword evidence="19" id="KW-1185">Reference proteome</keyword>
<keyword evidence="7" id="KW-0547">Nucleotide-binding</keyword>
<feature type="domain" description="HAMP" evidence="17">
    <location>
        <begin position="205"/>
        <end position="259"/>
    </location>
</feature>
<dbReference type="PRINTS" id="PR00344">
    <property type="entry name" value="BCTRLSENSOR"/>
</dbReference>
<keyword evidence="14" id="KW-1133">Transmembrane helix</keyword>
<dbReference type="InterPro" id="IPR003018">
    <property type="entry name" value="GAF"/>
</dbReference>
<dbReference type="Gene3D" id="3.40.50.2300">
    <property type="match status" value="2"/>
</dbReference>
<dbReference type="EMBL" id="JACWFH010000016">
    <property type="protein sequence ID" value="MBY0097876.1"/>
    <property type="molecule type" value="Genomic_DNA"/>
</dbReference>
<dbReference type="SMART" id="SM00304">
    <property type="entry name" value="HAMP"/>
    <property type="match status" value="1"/>
</dbReference>
<dbReference type="InterPro" id="IPR004358">
    <property type="entry name" value="Sig_transdc_His_kin-like_C"/>
</dbReference>
<keyword evidence="14" id="KW-0812">Transmembrane</keyword>
<dbReference type="Gene3D" id="1.10.287.130">
    <property type="match status" value="1"/>
</dbReference>
<dbReference type="InterPro" id="IPR011006">
    <property type="entry name" value="CheY-like_superfamily"/>
</dbReference>
<dbReference type="SUPFAM" id="SSF55874">
    <property type="entry name" value="ATPase domain of HSP90 chaperone/DNA topoisomerase II/histidine kinase"/>
    <property type="match status" value="1"/>
</dbReference>
<evidence type="ECO:0000313" key="19">
    <source>
        <dbReference type="Proteomes" id="UP000769780"/>
    </source>
</evidence>
<dbReference type="Pfam" id="PF02518">
    <property type="entry name" value="HATPase_c"/>
    <property type="match status" value="1"/>
</dbReference>
<dbReference type="PROSITE" id="PS50885">
    <property type="entry name" value="HAMP"/>
    <property type="match status" value="1"/>
</dbReference>
<keyword evidence="13" id="KW-0175">Coiled coil</keyword>
<dbReference type="SUPFAM" id="SSF158472">
    <property type="entry name" value="HAMP domain-like"/>
    <property type="match status" value="1"/>
</dbReference>
<evidence type="ECO:0000256" key="11">
    <source>
        <dbReference type="ARBA" id="ARBA00023136"/>
    </source>
</evidence>
<dbReference type="PANTHER" id="PTHR45339">
    <property type="entry name" value="HYBRID SIGNAL TRANSDUCTION HISTIDINE KINASE J"/>
    <property type="match status" value="1"/>
</dbReference>
<dbReference type="SUPFAM" id="SSF52172">
    <property type="entry name" value="CheY-like"/>
    <property type="match status" value="2"/>
</dbReference>
<evidence type="ECO:0000259" key="15">
    <source>
        <dbReference type="PROSITE" id="PS50109"/>
    </source>
</evidence>
<evidence type="ECO:0000313" key="18">
    <source>
        <dbReference type="EMBL" id="MBY0097876.1"/>
    </source>
</evidence>
<dbReference type="Proteomes" id="UP000769780">
    <property type="component" value="Unassembled WGS sequence"/>
</dbReference>
<accession>A0ABS7K6Y7</accession>
<dbReference type="EC" id="2.7.13.3" evidence="3"/>
<evidence type="ECO:0000256" key="8">
    <source>
        <dbReference type="ARBA" id="ARBA00022777"/>
    </source>
</evidence>
<dbReference type="PROSITE" id="PS50110">
    <property type="entry name" value="RESPONSE_REGULATORY"/>
    <property type="match status" value="2"/>
</dbReference>
<dbReference type="RefSeq" id="WP_221874099.1">
    <property type="nucleotide sequence ID" value="NZ_JACWFH010000016.1"/>
</dbReference>
<dbReference type="CDD" id="cd16922">
    <property type="entry name" value="HATPase_EvgS-ArcB-TorS-like"/>
    <property type="match status" value="1"/>
</dbReference>
<keyword evidence="5 12" id="KW-0597">Phosphoprotein</keyword>
<dbReference type="CDD" id="cd00156">
    <property type="entry name" value="REC"/>
    <property type="match status" value="1"/>
</dbReference>
<reference evidence="18 19" key="1">
    <citation type="submission" date="2020-07" db="EMBL/GenBank/DDBJ databases">
        <title>Fungal Genomes of the International Space Station.</title>
        <authorList>
            <person name="Seuylemezian A."/>
            <person name="Singh N.K."/>
            <person name="Wood J."/>
            <person name="Venkateswaran K."/>
        </authorList>
    </citation>
    <scope>NUCLEOTIDE SEQUENCE [LARGE SCALE GENOMIC DNA]</scope>
    <source>
        <strain evidence="18 19">PL-B2</strain>
    </source>
</reference>
<dbReference type="Pfam" id="PF00072">
    <property type="entry name" value="Response_reg"/>
    <property type="match status" value="2"/>
</dbReference>
<dbReference type="InterPro" id="IPR003660">
    <property type="entry name" value="HAMP_dom"/>
</dbReference>
<dbReference type="Gene3D" id="3.30.565.10">
    <property type="entry name" value="Histidine kinase-like ATPase, C-terminal domain"/>
    <property type="match status" value="1"/>
</dbReference>
<comment type="caution">
    <text evidence="18">The sequence shown here is derived from an EMBL/GenBank/DDBJ whole genome shotgun (WGS) entry which is preliminary data.</text>
</comment>
<dbReference type="InterPro" id="IPR036097">
    <property type="entry name" value="HisK_dim/P_sf"/>
</dbReference>
<comment type="catalytic activity">
    <reaction evidence="1">
        <text>ATP + protein L-histidine = ADP + protein N-phospho-L-histidine.</text>
        <dbReference type="EC" id="2.7.13.3"/>
    </reaction>
</comment>
<dbReference type="SUPFAM" id="SSF55781">
    <property type="entry name" value="GAF domain-like"/>
    <property type="match status" value="1"/>
</dbReference>
<evidence type="ECO:0000256" key="10">
    <source>
        <dbReference type="ARBA" id="ARBA00023012"/>
    </source>
</evidence>
<dbReference type="PROSITE" id="PS50109">
    <property type="entry name" value="HIS_KIN"/>
    <property type="match status" value="1"/>
</dbReference>
<organism evidence="18 19">
    <name type="scientific">Mesobacillus maritimus</name>
    <dbReference type="NCBI Taxonomy" id="1643336"/>
    <lineage>
        <taxon>Bacteria</taxon>
        <taxon>Bacillati</taxon>
        <taxon>Bacillota</taxon>
        <taxon>Bacilli</taxon>
        <taxon>Bacillales</taxon>
        <taxon>Bacillaceae</taxon>
        <taxon>Mesobacillus</taxon>
    </lineage>
</organism>
<dbReference type="Pfam" id="PF00512">
    <property type="entry name" value="HisKA"/>
    <property type="match status" value="1"/>
</dbReference>
<sequence>MKIKTKLLLGLSTFPILIFLVIGVGWFQLSSINKMKAISQNGYDLSLLAGEIHIGVKNQAISIRNLVLNNEEEIISAELARLQLESDGVSQNISELASKASAEERAMITDLEDVNRSFNVYKESLIALVSGGKNEEALDLLNRNGQRIHDELFDVTSEITTHYERLNKSTFETFAQNSERNMLIGSTIAILGLLIVIAFITRMIWNIVNRLNRVSKIMSSVAKGNSDINTRVEVQKEDEIGEVSASFNTMLDSLETQQQKEQNLLWSKSNIADVTTSLYGKHDLESLSRTFLSKIVPLTESGHALLYVKAVEQQTQGNAHKYNLLASYGFKERKHLSNSFAPGEGLIGQAILEKTPIILTNVPSDYVQINSGLGEATPLHLYVLPVLYEGDVKAVLEIASFKPFDDTQQTFLEEMVGGLGIIIDSVMGRIQLTKVLEETQTLMEEVQAQSEELQAQQEELRVTNEELEEQTQSLRRSEERLQVQQEELEQTNEELQEKANRLEEQNEKFEITNREMAKARAELEEKAKQLAISSKYKSEFLANMSHELRTPLNSLLILSKLLADNKNGNLTSKQIEYSKTIYSSGQDLLILINDILDLTKIESGKMEVVKGQVSIKDIAKFAEQRFRPIANEKNVKFHIQISEGTPAFIISDEQRVKQVLKNLLSNAFKFTHQGEVRLEIKYDNGFSFSVVDTGIGIPSEKQELIFQAFQQADGTTSRRYGGTGLGLSICRELSVLLGGEINVESVEGKGSRFTFFVDDYQEQNAELVVDEVAVAKEVPLEEEIVESSNHLPPTQAEPVVLLEKNKDIKRLLIVDDDLKQRNSLMELIGSMNVIIKAVSTGKEAVEELKVNQLDCLILDLGLQDTTGFQLLEEIKPYILTNNLKVIIYTGRDLSSKEEMYLNHLSHTIIIKDALSPQRLVNELELYLASSTKTESDEGTEMIDVNNSKSLPALKGKKILLVDDDVRNIYAISSILEMYGLNIAFAENGAESLEVMEKNPDVDLVLMDIMMPEMDGYEAIRRIRAQECFSQLPIIALTAKAMKEDREKCLAAGASDYIAKPVDPDKLVSLMAVWLYRQEGN</sequence>
<dbReference type="InterPro" id="IPR003594">
    <property type="entry name" value="HATPase_dom"/>
</dbReference>
<name>A0ABS7K6Y7_9BACI</name>
<proteinExistence type="predicted"/>
<dbReference type="SUPFAM" id="SSF47384">
    <property type="entry name" value="Homodimeric domain of signal transducing histidine kinase"/>
    <property type="match status" value="1"/>
</dbReference>
<evidence type="ECO:0000256" key="12">
    <source>
        <dbReference type="PROSITE-ProRule" id="PRU00169"/>
    </source>
</evidence>
<dbReference type="PANTHER" id="PTHR45339:SF1">
    <property type="entry name" value="HYBRID SIGNAL TRANSDUCTION HISTIDINE KINASE J"/>
    <property type="match status" value="1"/>
</dbReference>
<dbReference type="Gene3D" id="6.10.340.10">
    <property type="match status" value="1"/>
</dbReference>
<dbReference type="InterPro" id="IPR003661">
    <property type="entry name" value="HisK_dim/P_dom"/>
</dbReference>
<evidence type="ECO:0000259" key="16">
    <source>
        <dbReference type="PROSITE" id="PS50110"/>
    </source>
</evidence>
<feature type="transmembrane region" description="Helical" evidence="14">
    <location>
        <begin position="6"/>
        <end position="27"/>
    </location>
</feature>
<feature type="domain" description="Response regulatory" evidence="16">
    <location>
        <begin position="957"/>
        <end position="1074"/>
    </location>
</feature>
<feature type="transmembrane region" description="Helical" evidence="14">
    <location>
        <begin position="183"/>
        <end position="205"/>
    </location>
</feature>
<dbReference type="SMART" id="SM00388">
    <property type="entry name" value="HisKA"/>
    <property type="match status" value="1"/>
</dbReference>
<feature type="domain" description="Response regulatory" evidence="16">
    <location>
        <begin position="810"/>
        <end position="927"/>
    </location>
</feature>
<dbReference type="InterPro" id="IPR005467">
    <property type="entry name" value="His_kinase_dom"/>
</dbReference>
<evidence type="ECO:0000256" key="13">
    <source>
        <dbReference type="SAM" id="Coils"/>
    </source>
</evidence>
<evidence type="ECO:0000256" key="6">
    <source>
        <dbReference type="ARBA" id="ARBA00022679"/>
    </source>
</evidence>
<dbReference type="Pfam" id="PF13185">
    <property type="entry name" value="GAF_2"/>
    <property type="match status" value="1"/>
</dbReference>
<dbReference type="Pfam" id="PF12729">
    <property type="entry name" value="4HB_MCP_1"/>
    <property type="match status" value="1"/>
</dbReference>
<dbReference type="InterPro" id="IPR036890">
    <property type="entry name" value="HATPase_C_sf"/>
</dbReference>
<evidence type="ECO:0000256" key="1">
    <source>
        <dbReference type="ARBA" id="ARBA00000085"/>
    </source>
</evidence>
<dbReference type="SMART" id="SM00448">
    <property type="entry name" value="REC"/>
    <property type="match status" value="2"/>
</dbReference>
<keyword evidence="10" id="KW-0902">Two-component regulatory system</keyword>
<evidence type="ECO:0000256" key="2">
    <source>
        <dbReference type="ARBA" id="ARBA00004651"/>
    </source>
</evidence>
<protein>
    <recommendedName>
        <fullName evidence="3">histidine kinase</fullName>
        <ecNumber evidence="3">2.7.13.3</ecNumber>
    </recommendedName>
</protein>
<keyword evidence="6" id="KW-0808">Transferase</keyword>